<feature type="transmembrane region" description="Helical" evidence="6">
    <location>
        <begin position="118"/>
        <end position="141"/>
    </location>
</feature>
<feature type="transmembrane region" description="Helical" evidence="6">
    <location>
        <begin position="189"/>
        <end position="209"/>
    </location>
</feature>
<evidence type="ECO:0000256" key="4">
    <source>
        <dbReference type="ARBA" id="ARBA00022989"/>
    </source>
</evidence>
<evidence type="ECO:0000256" key="5">
    <source>
        <dbReference type="ARBA" id="ARBA00023136"/>
    </source>
</evidence>
<name>A0A917UV44_9BACI</name>
<dbReference type="RefSeq" id="WP_188631663.1">
    <property type="nucleotide sequence ID" value="NZ_BMNQ01000004.1"/>
</dbReference>
<reference evidence="7" key="1">
    <citation type="journal article" date="2014" name="Int. J. Syst. Evol. Microbiol.">
        <title>Complete genome sequence of Corynebacterium casei LMG S-19264T (=DSM 44701T), isolated from a smear-ripened cheese.</title>
        <authorList>
            <consortium name="US DOE Joint Genome Institute (JGI-PGF)"/>
            <person name="Walter F."/>
            <person name="Albersmeier A."/>
            <person name="Kalinowski J."/>
            <person name="Ruckert C."/>
        </authorList>
    </citation>
    <scope>NUCLEOTIDE SEQUENCE</scope>
    <source>
        <strain evidence="7">JCM 12580</strain>
    </source>
</reference>
<protein>
    <submittedName>
        <fullName evidence="7">Cytochrome c oxidase assembly factor CtaG</fullName>
    </submittedName>
</protein>
<feature type="transmembrane region" description="Helical" evidence="6">
    <location>
        <begin position="153"/>
        <end position="177"/>
    </location>
</feature>
<dbReference type="GO" id="GO:0005886">
    <property type="term" value="C:plasma membrane"/>
    <property type="evidence" value="ECO:0007669"/>
    <property type="project" value="UniProtKB-SubCell"/>
</dbReference>
<gene>
    <name evidence="7" type="primary">ctaG</name>
    <name evidence="7" type="ORF">GCM10007063_06830</name>
</gene>
<evidence type="ECO:0000313" key="8">
    <source>
        <dbReference type="Proteomes" id="UP000658382"/>
    </source>
</evidence>
<evidence type="ECO:0000256" key="1">
    <source>
        <dbReference type="ARBA" id="ARBA00004651"/>
    </source>
</evidence>
<keyword evidence="8" id="KW-1185">Reference proteome</keyword>
<feature type="transmembrane region" description="Helical" evidence="6">
    <location>
        <begin position="54"/>
        <end position="75"/>
    </location>
</feature>
<accession>A0A917UV44</accession>
<keyword evidence="5 6" id="KW-0472">Membrane</keyword>
<feature type="transmembrane region" description="Helical" evidence="6">
    <location>
        <begin position="12"/>
        <end position="33"/>
    </location>
</feature>
<reference evidence="7" key="2">
    <citation type="submission" date="2020-09" db="EMBL/GenBank/DDBJ databases">
        <authorList>
            <person name="Sun Q."/>
            <person name="Ohkuma M."/>
        </authorList>
    </citation>
    <scope>NUCLEOTIDE SEQUENCE</scope>
    <source>
        <strain evidence="7">JCM 12580</strain>
    </source>
</reference>
<dbReference type="InterPro" id="IPR019108">
    <property type="entry name" value="Caa3_assmbl_CtaG-rel"/>
</dbReference>
<keyword evidence="2" id="KW-1003">Cell membrane</keyword>
<evidence type="ECO:0000256" key="2">
    <source>
        <dbReference type="ARBA" id="ARBA00022475"/>
    </source>
</evidence>
<evidence type="ECO:0000313" key="7">
    <source>
        <dbReference type="EMBL" id="GGJ86935.1"/>
    </source>
</evidence>
<dbReference type="EMBL" id="BMNQ01000004">
    <property type="protein sequence ID" value="GGJ86935.1"/>
    <property type="molecule type" value="Genomic_DNA"/>
</dbReference>
<dbReference type="NCBIfam" id="TIGR02737">
    <property type="entry name" value="caa3_CtaG"/>
    <property type="match status" value="1"/>
</dbReference>
<dbReference type="InterPro" id="IPR014108">
    <property type="entry name" value="Caa3-assmbl_CtaG"/>
</dbReference>
<organism evidence="7 8">
    <name type="scientific">Lentibacillus kapialis</name>
    <dbReference type="NCBI Taxonomy" id="340214"/>
    <lineage>
        <taxon>Bacteria</taxon>
        <taxon>Bacillati</taxon>
        <taxon>Bacillota</taxon>
        <taxon>Bacilli</taxon>
        <taxon>Bacillales</taxon>
        <taxon>Bacillaceae</taxon>
        <taxon>Lentibacillus</taxon>
    </lineage>
</organism>
<feature type="transmembrane region" description="Helical" evidence="6">
    <location>
        <begin position="87"/>
        <end position="106"/>
    </location>
</feature>
<dbReference type="Pfam" id="PF09678">
    <property type="entry name" value="Caa3_CtaG"/>
    <property type="match status" value="1"/>
</dbReference>
<sequence length="307" mass="34723">MWLNLQIFGFRALWSPYYLIFVLGLALTYYLITGPYRHKFGGSGKERPSGKQQFFFYGGLMLLYAVKGAPVDLLSHIMLTAHMIQMALYYIVFPIFIIKGIPTWLWEKAVNRRVVKPVLKFFSIPLISLLLFNTLFSLYHLPVIFDFAKTSQVAHSSISVIILIAAFIVWWPILSPLKEFDRMQPLTKIFYIFANGVLITPACVLIIFADSPVYAAYTQEGAWLQALSLCVPSGVLQGLSSAISGPEMFSPMTTLEDQQLGGIIMKIMQEITYGIMLARVFFSWFTTESLQVDPLPSNTSEPSINEQ</sequence>
<proteinExistence type="predicted"/>
<evidence type="ECO:0000256" key="3">
    <source>
        <dbReference type="ARBA" id="ARBA00022692"/>
    </source>
</evidence>
<keyword evidence="4 6" id="KW-1133">Transmembrane helix</keyword>
<keyword evidence="3 6" id="KW-0812">Transmembrane</keyword>
<evidence type="ECO:0000256" key="6">
    <source>
        <dbReference type="SAM" id="Phobius"/>
    </source>
</evidence>
<comment type="subcellular location">
    <subcellularLocation>
        <location evidence="1">Cell membrane</location>
        <topology evidence="1">Multi-pass membrane protein</topology>
    </subcellularLocation>
</comment>
<dbReference type="Proteomes" id="UP000658382">
    <property type="component" value="Unassembled WGS sequence"/>
</dbReference>
<comment type="caution">
    <text evidence="7">The sequence shown here is derived from an EMBL/GenBank/DDBJ whole genome shotgun (WGS) entry which is preliminary data.</text>
</comment>
<dbReference type="AlphaFoldDB" id="A0A917UV44"/>